<accession>A0A1I3CPJ7</accession>
<evidence type="ECO:0000313" key="1">
    <source>
        <dbReference type="EMBL" id="SFH76424.1"/>
    </source>
</evidence>
<proteinExistence type="predicted"/>
<name>A0A1I3CPJ7_9ACTN</name>
<keyword evidence="2" id="KW-1185">Reference proteome</keyword>
<dbReference type="Proteomes" id="UP000198649">
    <property type="component" value="Unassembled WGS sequence"/>
</dbReference>
<organism evidence="1 2">
    <name type="scientific">Nocardioides psychrotolerans</name>
    <dbReference type="NCBI Taxonomy" id="1005945"/>
    <lineage>
        <taxon>Bacteria</taxon>
        <taxon>Bacillati</taxon>
        <taxon>Actinomycetota</taxon>
        <taxon>Actinomycetes</taxon>
        <taxon>Propionibacteriales</taxon>
        <taxon>Nocardioidaceae</taxon>
        <taxon>Nocardioides</taxon>
    </lineage>
</organism>
<evidence type="ECO:0000313" key="2">
    <source>
        <dbReference type="Proteomes" id="UP000198649"/>
    </source>
</evidence>
<dbReference type="AlphaFoldDB" id="A0A1I3CPJ7"/>
<dbReference type="OrthoDB" id="3722887at2"/>
<gene>
    <name evidence="1" type="ORF">SAMN05216561_102161</name>
</gene>
<dbReference type="EMBL" id="FOQG01000002">
    <property type="protein sequence ID" value="SFH76424.1"/>
    <property type="molecule type" value="Genomic_DNA"/>
</dbReference>
<sequence length="382" mass="41180">MSLPTSLTAPAAPGRMGQAVEPALLQDYLGDLEAWVRGRRTELDDLDSAALAAKRGADVAADMALSLALWKAVSDRYQLVFATWDGGRVLEAERAKIATLVWGRLDGATTLPGDLVVSLPEACRLSDALAGQLRTRLALVPGADASAARVKQLRAQVERLRDQVGLEPAAQRDVAVDELAGLMARLEEIADKASRGADVGGLLGPIEIDATRFERDLIVGNARRRDARDQVQKARELRADLEAREAALTHLADTCVRTVDPAPHYAVPDVDMLGAIPNTPEAIGPYLDRLDRVGQAMSMAQEKYAAAVAERTDLLELLDAYVAKATALGLADRPDLRDSEQRARDVLAREPAPMAVCRQLVVTYQTWLTQLGDAAARSRETA</sequence>
<protein>
    <submittedName>
        <fullName evidence="1">Uncharacterized protein</fullName>
    </submittedName>
</protein>
<dbReference type="STRING" id="1005945.SAMN05216561_102161"/>
<dbReference type="RefSeq" id="WP_143099641.1">
    <property type="nucleotide sequence ID" value="NZ_BKAF01000002.1"/>
</dbReference>
<reference evidence="1 2" key="1">
    <citation type="submission" date="2016-10" db="EMBL/GenBank/DDBJ databases">
        <authorList>
            <person name="de Groot N.N."/>
        </authorList>
    </citation>
    <scope>NUCLEOTIDE SEQUENCE [LARGE SCALE GENOMIC DNA]</scope>
    <source>
        <strain evidence="1 2">CGMCC 1.11156</strain>
    </source>
</reference>